<dbReference type="OrthoDB" id="1726708at2"/>
<dbReference type="PANTHER" id="PTHR22550:SF5">
    <property type="entry name" value="LEUCINE ZIPPER PROTEIN 4"/>
    <property type="match status" value="1"/>
</dbReference>
<evidence type="ECO:0000313" key="5">
    <source>
        <dbReference type="Proteomes" id="UP000282311"/>
    </source>
</evidence>
<keyword evidence="2 3" id="KW-0472">Membrane</keyword>
<dbReference type="Proteomes" id="UP000282311">
    <property type="component" value="Unassembled WGS sequence"/>
</dbReference>
<organism evidence="4 5">
    <name type="scientific">Paenibacillus ginsengarvi</name>
    <dbReference type="NCBI Taxonomy" id="400777"/>
    <lineage>
        <taxon>Bacteria</taxon>
        <taxon>Bacillati</taxon>
        <taxon>Bacillota</taxon>
        <taxon>Bacilli</taxon>
        <taxon>Bacillales</taxon>
        <taxon>Paenibacillaceae</taxon>
        <taxon>Paenibacillus</taxon>
    </lineage>
</organism>
<evidence type="ECO:0000313" key="4">
    <source>
        <dbReference type="EMBL" id="RKN84834.1"/>
    </source>
</evidence>
<dbReference type="InterPro" id="IPR050768">
    <property type="entry name" value="UPF0353/GerABKA_families"/>
</dbReference>
<feature type="transmembrane region" description="Helical" evidence="3">
    <location>
        <begin position="401"/>
        <end position="428"/>
    </location>
</feature>
<dbReference type="PANTHER" id="PTHR22550">
    <property type="entry name" value="SPORE GERMINATION PROTEIN"/>
    <property type="match status" value="1"/>
</dbReference>
<dbReference type="GO" id="GO:0016020">
    <property type="term" value="C:membrane"/>
    <property type="evidence" value="ECO:0007669"/>
    <property type="project" value="InterPro"/>
</dbReference>
<dbReference type="GO" id="GO:0009847">
    <property type="term" value="P:spore germination"/>
    <property type="evidence" value="ECO:0007669"/>
    <property type="project" value="InterPro"/>
</dbReference>
<dbReference type="InterPro" id="IPR004995">
    <property type="entry name" value="Spore_Ger"/>
</dbReference>
<proteinExistence type="inferred from homology"/>
<feature type="transmembrane region" description="Helical" evidence="3">
    <location>
        <begin position="239"/>
        <end position="260"/>
    </location>
</feature>
<keyword evidence="5" id="KW-1185">Reference proteome</keyword>
<evidence type="ECO:0000256" key="2">
    <source>
        <dbReference type="ARBA" id="ARBA00023136"/>
    </source>
</evidence>
<dbReference type="AlphaFoldDB" id="A0A3B0CJX1"/>
<evidence type="ECO:0000256" key="1">
    <source>
        <dbReference type="ARBA" id="ARBA00005278"/>
    </source>
</evidence>
<sequence>MQMILDLLGHSQDLIVKRFASTGGCRMCLLYIEGLTDKQFIHDAVLEPLIKLDRGRETLEREGPEYLRDLVGALTAGDVEELDELHSLLFHLLSGNAILLLDGIGVGLRVGADGSKARAVGEPTSQAVVRGPMDAFTEQIRTNTALIRRRIKDPGLWLESRQIGTITKTDVSIMYMKQLADDNVVQEVRRRLDRICIDGILESGYIEEFIQDKTLTPFQTVYNSERPDTIAAGLLEGRVAILVDGTPFVLLVPALFVQYFQAAEDYYQRADISTLLRIIRFLAFFIALLAPSFYIAVTTYHQEMIPTSLLISLAAQREGVPFPALIEALIMEITYEILREAGVRMPRTVGQAVSIVGTLVIGQAAVEAGIVSAVMVIIVSITAISSYVIPSSGMSISVRMIRFVLMGLAASIGFYGILVGLIILVLHLSSLSSFGVPYMSPFGPYVREDLKDTLFRVPWPSMIRRPKSIETKDVIRQKKRSKQ</sequence>
<keyword evidence="3" id="KW-1133">Transmembrane helix</keyword>
<accession>A0A3B0CJX1</accession>
<keyword evidence="3" id="KW-0812">Transmembrane</keyword>
<dbReference type="EMBL" id="RBAH01000007">
    <property type="protein sequence ID" value="RKN84834.1"/>
    <property type="molecule type" value="Genomic_DNA"/>
</dbReference>
<dbReference type="PIRSF" id="PIRSF005690">
    <property type="entry name" value="GerBA"/>
    <property type="match status" value="1"/>
</dbReference>
<comment type="caution">
    <text evidence="4">The sequence shown here is derived from an EMBL/GenBank/DDBJ whole genome shotgun (WGS) entry which is preliminary data.</text>
</comment>
<gene>
    <name evidence="4" type="ORF">D7M11_12430</name>
</gene>
<reference evidence="4 5" key="1">
    <citation type="journal article" date="2007" name="Int. J. Syst. Evol. Microbiol.">
        <title>Paenibacillus ginsengarvi sp. nov., isolated from soil from ginseng cultivation.</title>
        <authorList>
            <person name="Yoon M.H."/>
            <person name="Ten L.N."/>
            <person name="Im W.T."/>
        </authorList>
    </citation>
    <scope>NUCLEOTIDE SEQUENCE [LARGE SCALE GENOMIC DNA]</scope>
    <source>
        <strain evidence="4 5">KCTC 13059</strain>
    </source>
</reference>
<dbReference type="Pfam" id="PF03323">
    <property type="entry name" value="GerA"/>
    <property type="match status" value="1"/>
</dbReference>
<feature type="transmembrane region" description="Helical" evidence="3">
    <location>
        <begin position="370"/>
        <end position="389"/>
    </location>
</feature>
<feature type="transmembrane region" description="Helical" evidence="3">
    <location>
        <begin position="281"/>
        <end position="300"/>
    </location>
</feature>
<name>A0A3B0CJX1_9BACL</name>
<protein>
    <submittedName>
        <fullName evidence="4">Spore germination protein</fullName>
    </submittedName>
</protein>
<comment type="similarity">
    <text evidence="1">Belongs to the GerABKA family.</text>
</comment>
<evidence type="ECO:0000256" key="3">
    <source>
        <dbReference type="SAM" id="Phobius"/>
    </source>
</evidence>